<dbReference type="Proteomes" id="UP000724874">
    <property type="component" value="Unassembled WGS sequence"/>
</dbReference>
<protein>
    <submittedName>
        <fullName evidence="2">Uncharacterized protein</fullName>
    </submittedName>
</protein>
<feature type="compositionally biased region" description="Low complexity" evidence="1">
    <location>
        <begin position="70"/>
        <end position="86"/>
    </location>
</feature>
<feature type="compositionally biased region" description="Polar residues" evidence="1">
    <location>
        <begin position="30"/>
        <end position="44"/>
    </location>
</feature>
<dbReference type="EMBL" id="JADNYJ010000042">
    <property type="protein sequence ID" value="KAF8901330.1"/>
    <property type="molecule type" value="Genomic_DNA"/>
</dbReference>
<gene>
    <name evidence="2" type="ORF">CPB84DRAFT_1846837</name>
</gene>
<evidence type="ECO:0000313" key="2">
    <source>
        <dbReference type="EMBL" id="KAF8901330.1"/>
    </source>
</evidence>
<evidence type="ECO:0000256" key="1">
    <source>
        <dbReference type="SAM" id="MobiDB-lite"/>
    </source>
</evidence>
<feature type="compositionally biased region" description="Acidic residues" evidence="1">
    <location>
        <begin position="124"/>
        <end position="152"/>
    </location>
</feature>
<proteinExistence type="predicted"/>
<sequence length="152" mass="16449">MFSKAPSHFHASAAHKIHLATQAELEGDSSVDTSDAPSPQQQERQGLPDQLPDQLTDGESDSTVEEEEPTPSSASSAIPTISPPTEIQKANILAKFSENWKTIADSIQRAKVAPRSEDDNSPSAEEELSEGEDGSLEEGDFEYSDDEMNQGY</sequence>
<accession>A0A9P5NNK4</accession>
<feature type="region of interest" description="Disordered" evidence="1">
    <location>
        <begin position="108"/>
        <end position="152"/>
    </location>
</feature>
<evidence type="ECO:0000313" key="3">
    <source>
        <dbReference type="Proteomes" id="UP000724874"/>
    </source>
</evidence>
<organism evidence="2 3">
    <name type="scientific">Gymnopilus junonius</name>
    <name type="common">Spectacular rustgill mushroom</name>
    <name type="synonym">Gymnopilus spectabilis subsp. junonius</name>
    <dbReference type="NCBI Taxonomy" id="109634"/>
    <lineage>
        <taxon>Eukaryota</taxon>
        <taxon>Fungi</taxon>
        <taxon>Dikarya</taxon>
        <taxon>Basidiomycota</taxon>
        <taxon>Agaricomycotina</taxon>
        <taxon>Agaricomycetes</taxon>
        <taxon>Agaricomycetidae</taxon>
        <taxon>Agaricales</taxon>
        <taxon>Agaricineae</taxon>
        <taxon>Hymenogastraceae</taxon>
        <taxon>Gymnopilus</taxon>
    </lineage>
</organism>
<comment type="caution">
    <text evidence="2">The sequence shown here is derived from an EMBL/GenBank/DDBJ whole genome shotgun (WGS) entry which is preliminary data.</text>
</comment>
<dbReference type="AlphaFoldDB" id="A0A9P5NNK4"/>
<keyword evidence="3" id="KW-1185">Reference proteome</keyword>
<feature type="compositionally biased region" description="Acidic residues" evidence="1">
    <location>
        <begin position="56"/>
        <end position="69"/>
    </location>
</feature>
<name>A0A9P5NNK4_GYMJU</name>
<feature type="region of interest" description="Disordered" evidence="1">
    <location>
        <begin position="1"/>
        <end position="86"/>
    </location>
</feature>
<reference evidence="2" key="1">
    <citation type="submission" date="2020-11" db="EMBL/GenBank/DDBJ databases">
        <authorList>
            <consortium name="DOE Joint Genome Institute"/>
            <person name="Ahrendt S."/>
            <person name="Riley R."/>
            <person name="Andreopoulos W."/>
            <person name="LaButti K."/>
            <person name="Pangilinan J."/>
            <person name="Ruiz-duenas F.J."/>
            <person name="Barrasa J.M."/>
            <person name="Sanchez-Garcia M."/>
            <person name="Camarero S."/>
            <person name="Miyauchi S."/>
            <person name="Serrano A."/>
            <person name="Linde D."/>
            <person name="Babiker R."/>
            <person name="Drula E."/>
            <person name="Ayuso-Fernandez I."/>
            <person name="Pacheco R."/>
            <person name="Padilla G."/>
            <person name="Ferreira P."/>
            <person name="Barriuso J."/>
            <person name="Kellner H."/>
            <person name="Castanera R."/>
            <person name="Alfaro M."/>
            <person name="Ramirez L."/>
            <person name="Pisabarro A.G."/>
            <person name="Kuo A."/>
            <person name="Tritt A."/>
            <person name="Lipzen A."/>
            <person name="He G."/>
            <person name="Yan M."/>
            <person name="Ng V."/>
            <person name="Cullen D."/>
            <person name="Martin F."/>
            <person name="Rosso M.-N."/>
            <person name="Henrissat B."/>
            <person name="Hibbett D."/>
            <person name="Martinez A.T."/>
            <person name="Grigoriev I.V."/>
        </authorList>
    </citation>
    <scope>NUCLEOTIDE SEQUENCE</scope>
    <source>
        <strain evidence="2">AH 44721</strain>
    </source>
</reference>